<gene>
    <name evidence="2" type="ORF">COW82_02045</name>
</gene>
<evidence type="ECO:0000256" key="1">
    <source>
        <dbReference type="SAM" id="Phobius"/>
    </source>
</evidence>
<evidence type="ECO:0008006" key="4">
    <source>
        <dbReference type="Google" id="ProtNLM"/>
    </source>
</evidence>
<keyword evidence="1" id="KW-0812">Transmembrane</keyword>
<feature type="transmembrane region" description="Helical" evidence="1">
    <location>
        <begin position="12"/>
        <end position="32"/>
    </location>
</feature>
<reference evidence="2 3" key="1">
    <citation type="submission" date="2017-09" db="EMBL/GenBank/DDBJ databases">
        <title>Depth-based differentiation of microbial function through sediment-hosted aquifers and enrichment of novel symbionts in the deep terrestrial subsurface.</title>
        <authorList>
            <person name="Probst A.J."/>
            <person name="Ladd B."/>
            <person name="Jarett J.K."/>
            <person name="Geller-Mcgrath D.E."/>
            <person name="Sieber C.M."/>
            <person name="Emerson J.B."/>
            <person name="Anantharaman K."/>
            <person name="Thomas B.C."/>
            <person name="Malmstrom R."/>
            <person name="Stieglmeier M."/>
            <person name="Klingl A."/>
            <person name="Woyke T."/>
            <person name="Ryan C.M."/>
            <person name="Banfield J.F."/>
        </authorList>
    </citation>
    <scope>NUCLEOTIDE SEQUENCE [LARGE SCALE GENOMIC DNA]</scope>
    <source>
        <strain evidence="2">CG22_combo_CG10-13_8_21_14_all_43_18</strain>
    </source>
</reference>
<organism evidence="2 3">
    <name type="scientific">Candidatus Campbellbacteria bacterium CG22_combo_CG10-13_8_21_14_all_43_18</name>
    <dbReference type="NCBI Taxonomy" id="1974530"/>
    <lineage>
        <taxon>Bacteria</taxon>
        <taxon>Candidatus Campbelliibacteriota</taxon>
    </lineage>
</organism>
<dbReference type="AlphaFoldDB" id="A0A2H0DW98"/>
<name>A0A2H0DW98_9BACT</name>
<feature type="transmembrane region" description="Helical" evidence="1">
    <location>
        <begin position="99"/>
        <end position="116"/>
    </location>
</feature>
<evidence type="ECO:0000313" key="3">
    <source>
        <dbReference type="Proteomes" id="UP000231276"/>
    </source>
</evidence>
<sequence length="122" mass="13871">MTENSNKKEIILILLIAILVLLSTDPLSVLMTSMFQKMAALVLLVFYAAFSIFIWREKIRDEREELHRLKSGKAAFFAGSLVLVAGIVYQIFVRELDPWLPAALVAMALAKAWSLYKNRLKN</sequence>
<dbReference type="Proteomes" id="UP000231276">
    <property type="component" value="Unassembled WGS sequence"/>
</dbReference>
<protein>
    <recommendedName>
        <fullName evidence="4">DUF2178 domain-containing protein</fullName>
    </recommendedName>
</protein>
<feature type="transmembrane region" description="Helical" evidence="1">
    <location>
        <begin position="38"/>
        <end position="55"/>
    </location>
</feature>
<dbReference type="EMBL" id="PCTS01000028">
    <property type="protein sequence ID" value="PIP86453.1"/>
    <property type="molecule type" value="Genomic_DNA"/>
</dbReference>
<keyword evidence="1" id="KW-0472">Membrane</keyword>
<proteinExistence type="predicted"/>
<comment type="caution">
    <text evidence="2">The sequence shown here is derived from an EMBL/GenBank/DDBJ whole genome shotgun (WGS) entry which is preliminary data.</text>
</comment>
<evidence type="ECO:0000313" key="2">
    <source>
        <dbReference type="EMBL" id="PIP86453.1"/>
    </source>
</evidence>
<keyword evidence="1" id="KW-1133">Transmembrane helix</keyword>
<accession>A0A2H0DW98</accession>
<feature type="transmembrane region" description="Helical" evidence="1">
    <location>
        <begin position="75"/>
        <end position="93"/>
    </location>
</feature>